<dbReference type="PRINTS" id="PR00260">
    <property type="entry name" value="CHEMTRNSDUCR"/>
</dbReference>
<dbReference type="InterPro" id="IPR004089">
    <property type="entry name" value="MCPsignal_dom"/>
</dbReference>
<comment type="similarity">
    <text evidence="10">Belongs to the methyl-accepting chemotaxis (MCP) protein family.</text>
</comment>
<evidence type="ECO:0000259" key="15">
    <source>
        <dbReference type="PROSITE" id="PS50111"/>
    </source>
</evidence>
<gene>
    <name evidence="17" type="ORF">AB204_19280</name>
</gene>
<evidence type="ECO:0000256" key="11">
    <source>
        <dbReference type="PROSITE-ProRule" id="PRU00284"/>
    </source>
</evidence>
<dbReference type="STRING" id="880157.AB204_19280"/>
<evidence type="ECO:0000256" key="10">
    <source>
        <dbReference type="ARBA" id="ARBA00029447"/>
    </source>
</evidence>
<dbReference type="Pfam" id="PF00015">
    <property type="entry name" value="MCPsignal"/>
    <property type="match status" value="1"/>
</dbReference>
<feature type="compositionally biased region" description="Basic and acidic residues" evidence="13">
    <location>
        <begin position="523"/>
        <end position="534"/>
    </location>
</feature>
<keyword evidence="4" id="KW-0145">Chemotaxis</keyword>
<dbReference type="PANTHER" id="PTHR43531:SF14">
    <property type="entry name" value="METHYL-ACCEPTING CHEMOTAXIS PROTEIN I-RELATED"/>
    <property type="match status" value="1"/>
</dbReference>
<evidence type="ECO:0000313" key="17">
    <source>
        <dbReference type="EMBL" id="KMJ43494.1"/>
    </source>
</evidence>
<evidence type="ECO:0000256" key="4">
    <source>
        <dbReference type="ARBA" id="ARBA00022500"/>
    </source>
</evidence>
<comment type="caution">
    <text evidence="17">The sequence shown here is derived from an EMBL/GenBank/DDBJ whole genome shotgun (WGS) entry which is preliminary data.</text>
</comment>
<dbReference type="PROSITE" id="PS00538">
    <property type="entry name" value="CHEMOTAXIS_TRANSDUC_1"/>
    <property type="match status" value="1"/>
</dbReference>
<dbReference type="GO" id="GO:0006935">
    <property type="term" value="P:chemotaxis"/>
    <property type="evidence" value="ECO:0007669"/>
    <property type="project" value="UniProtKB-KW"/>
</dbReference>
<dbReference type="SMART" id="SM00319">
    <property type="entry name" value="TarH"/>
    <property type="match status" value="1"/>
</dbReference>
<sequence length="568" mass="62486">MFNRMKIVTGLISVIILFGALQFISGGLFFKGLKNDIEAFDLIDEMRQQQIYLDDSWVNLLQARNNLNRVGIIYMMKNSGVESNYKVVDDALAEAKANIARAERSFEQYEQTKRLSFYDPERLQRLKQTHHDYLNALKDLDNMLANQKFTEFFLQKTTDYQNAFAAEFNFYLSQGEKLYLQVSHEADAAYSNVIISLIFVLALLIVVMVISWIGLRKALIDPLHKLLDNIKAFSKGDLTQTISVSGTNEMGMLAVGLRHMQEELIQTVRSVHQSTETIYTGTSEIASGNNDLSARTEQQVASLEETAASMEQLTATVKQNADNARQASNLADNASDIARQGGKVVANVVQTMHEISDSSRKISDITGVIDAIAFQTNILALNAAVEAARAGEHGRGFAVVAGEVRNLAQRSAEAAKEIKALIEDSVSRTDTGSVLVESAGETMNKIVDSVTRVTDIMGEIASASDEQSRGITQVGVAISEMDRVTQQNASLVEQSAAAAAALEEQAMILTKAVALFQLPEQAERMQPEKRKHDVSLTSKSSTPPANKTNSPVLKKSSNVEDPSNWETF</sequence>
<proteinExistence type="inferred from homology"/>
<dbReference type="RefSeq" id="WP_047964997.1">
    <property type="nucleotide sequence ID" value="NZ_CAWMBG010000178.1"/>
</dbReference>
<dbReference type="PROSITE" id="PS50111">
    <property type="entry name" value="CHEMOTAXIS_TRANSDUC_2"/>
    <property type="match status" value="1"/>
</dbReference>
<keyword evidence="18" id="KW-1185">Reference proteome</keyword>
<dbReference type="Proteomes" id="UP000036277">
    <property type="component" value="Unassembled WGS sequence"/>
</dbReference>
<evidence type="ECO:0000256" key="9">
    <source>
        <dbReference type="ARBA" id="ARBA00023224"/>
    </source>
</evidence>
<dbReference type="InterPro" id="IPR003122">
    <property type="entry name" value="Tar_rcpt_lig-bd"/>
</dbReference>
<dbReference type="AlphaFoldDB" id="A0A0J5FN41"/>
<dbReference type="SMART" id="SM00304">
    <property type="entry name" value="HAMP"/>
    <property type="match status" value="1"/>
</dbReference>
<reference evidence="17 18" key="1">
    <citation type="submission" date="2015-06" db="EMBL/GenBank/DDBJ databases">
        <title>Draft Whole-Genome Sequence of the Entomopathogenic Bacterium Xenorhabdus khoisanae.</title>
        <authorList>
            <person name="Naidoo S."/>
            <person name="Featherston J."/>
            <person name="Gray V.M."/>
        </authorList>
    </citation>
    <scope>NUCLEOTIDE SEQUENCE [LARGE SCALE GENOMIC DNA]</scope>
    <source>
        <strain evidence="17 18">MCB</strain>
    </source>
</reference>
<feature type="coiled-coil region" evidence="12">
    <location>
        <begin position="85"/>
        <end position="143"/>
    </location>
</feature>
<dbReference type="InterPro" id="IPR003660">
    <property type="entry name" value="HAMP_dom"/>
</dbReference>
<dbReference type="InterPro" id="IPR035440">
    <property type="entry name" value="4HB_MCP_dom_sf"/>
</dbReference>
<evidence type="ECO:0000259" key="16">
    <source>
        <dbReference type="PROSITE" id="PS50885"/>
    </source>
</evidence>
<dbReference type="CDD" id="cd06225">
    <property type="entry name" value="HAMP"/>
    <property type="match status" value="1"/>
</dbReference>
<keyword evidence="5" id="KW-0997">Cell inner membrane</keyword>
<dbReference type="CDD" id="cd11386">
    <property type="entry name" value="MCP_signal"/>
    <property type="match status" value="1"/>
</dbReference>
<evidence type="ECO:0000313" key="18">
    <source>
        <dbReference type="Proteomes" id="UP000036277"/>
    </source>
</evidence>
<dbReference type="InterPro" id="IPR004090">
    <property type="entry name" value="Chemotax_Me-accpt_rcpt"/>
</dbReference>
<dbReference type="FunFam" id="1.10.287.950:FF:000001">
    <property type="entry name" value="Methyl-accepting chemotaxis sensory transducer"/>
    <property type="match status" value="1"/>
</dbReference>
<feature type="compositionally biased region" description="Polar residues" evidence="13">
    <location>
        <begin position="535"/>
        <end position="568"/>
    </location>
</feature>
<dbReference type="GO" id="GO:0005886">
    <property type="term" value="C:plasma membrane"/>
    <property type="evidence" value="ECO:0007669"/>
    <property type="project" value="UniProtKB-SubCell"/>
</dbReference>
<dbReference type="EMBL" id="LFCV01000178">
    <property type="protein sequence ID" value="KMJ43494.1"/>
    <property type="molecule type" value="Genomic_DNA"/>
</dbReference>
<name>A0A0J5FN41_9GAMM</name>
<evidence type="ECO:0000256" key="8">
    <source>
        <dbReference type="ARBA" id="ARBA00023136"/>
    </source>
</evidence>
<keyword evidence="9 11" id="KW-0807">Transducer</keyword>
<keyword evidence="7 14" id="KW-1133">Transmembrane helix</keyword>
<dbReference type="Pfam" id="PF00672">
    <property type="entry name" value="HAMP"/>
    <property type="match status" value="1"/>
</dbReference>
<dbReference type="OrthoDB" id="9765776at2"/>
<evidence type="ECO:0000256" key="7">
    <source>
        <dbReference type="ARBA" id="ARBA00022989"/>
    </source>
</evidence>
<evidence type="ECO:0000256" key="2">
    <source>
        <dbReference type="ARBA" id="ARBA00022475"/>
    </source>
</evidence>
<feature type="domain" description="Methyl-accepting transducer" evidence="15">
    <location>
        <begin position="274"/>
        <end position="503"/>
    </location>
</feature>
<dbReference type="SUPFAM" id="SSF47170">
    <property type="entry name" value="Aspartate receptor, ligand-binding domain"/>
    <property type="match status" value="1"/>
</dbReference>
<dbReference type="SMART" id="SM00283">
    <property type="entry name" value="MA"/>
    <property type="match status" value="1"/>
</dbReference>
<feature type="domain" description="HAMP" evidence="16">
    <location>
        <begin position="217"/>
        <end position="269"/>
    </location>
</feature>
<protein>
    <submittedName>
        <fullName evidence="17">Chemotaxis protein</fullName>
    </submittedName>
</protein>
<evidence type="ECO:0000256" key="1">
    <source>
        <dbReference type="ARBA" id="ARBA00004429"/>
    </source>
</evidence>
<dbReference type="Gene3D" id="1.20.120.30">
    <property type="entry name" value="Aspartate receptor, ligand-binding domain"/>
    <property type="match status" value="1"/>
</dbReference>
<evidence type="ECO:0000256" key="14">
    <source>
        <dbReference type="SAM" id="Phobius"/>
    </source>
</evidence>
<keyword evidence="2" id="KW-1003">Cell membrane</keyword>
<dbReference type="InterPro" id="IPR004091">
    <property type="entry name" value="Chemotax_Me-accpt_rcpt_Me-site"/>
</dbReference>
<dbReference type="GO" id="GO:0007165">
    <property type="term" value="P:signal transduction"/>
    <property type="evidence" value="ECO:0007669"/>
    <property type="project" value="UniProtKB-KW"/>
</dbReference>
<keyword evidence="6 14" id="KW-0812">Transmembrane</keyword>
<keyword evidence="8 14" id="KW-0472">Membrane</keyword>
<evidence type="ECO:0000256" key="3">
    <source>
        <dbReference type="ARBA" id="ARBA00022481"/>
    </source>
</evidence>
<evidence type="ECO:0000256" key="6">
    <source>
        <dbReference type="ARBA" id="ARBA00022692"/>
    </source>
</evidence>
<dbReference type="SUPFAM" id="SSF58104">
    <property type="entry name" value="Methyl-accepting chemotaxis protein (MCP) signaling domain"/>
    <property type="match status" value="1"/>
</dbReference>
<dbReference type="Pfam" id="PF02203">
    <property type="entry name" value="TarH"/>
    <property type="match status" value="1"/>
</dbReference>
<comment type="subcellular location">
    <subcellularLocation>
        <location evidence="1">Cell inner membrane</location>
        <topology evidence="1">Multi-pass membrane protein</topology>
    </subcellularLocation>
</comment>
<feature type="transmembrane region" description="Helical" evidence="14">
    <location>
        <begin position="193"/>
        <end position="215"/>
    </location>
</feature>
<dbReference type="Gene3D" id="1.10.287.950">
    <property type="entry name" value="Methyl-accepting chemotaxis protein"/>
    <property type="match status" value="1"/>
</dbReference>
<organism evidence="17 18">
    <name type="scientific">Xenorhabdus khoisanae</name>
    <dbReference type="NCBI Taxonomy" id="880157"/>
    <lineage>
        <taxon>Bacteria</taxon>
        <taxon>Pseudomonadati</taxon>
        <taxon>Pseudomonadota</taxon>
        <taxon>Gammaproteobacteria</taxon>
        <taxon>Enterobacterales</taxon>
        <taxon>Morganellaceae</taxon>
        <taxon>Xenorhabdus</taxon>
    </lineage>
</organism>
<accession>A0A0J5FN41</accession>
<evidence type="ECO:0000256" key="5">
    <source>
        <dbReference type="ARBA" id="ARBA00022519"/>
    </source>
</evidence>
<evidence type="ECO:0000256" key="12">
    <source>
        <dbReference type="SAM" id="Coils"/>
    </source>
</evidence>
<feature type="region of interest" description="Disordered" evidence="13">
    <location>
        <begin position="523"/>
        <end position="568"/>
    </location>
</feature>
<dbReference type="CDD" id="cd19407">
    <property type="entry name" value="Tar_Tsr_sensor"/>
    <property type="match status" value="1"/>
</dbReference>
<evidence type="ECO:0000256" key="13">
    <source>
        <dbReference type="SAM" id="MobiDB-lite"/>
    </source>
</evidence>
<keyword evidence="12" id="KW-0175">Coiled coil</keyword>
<dbReference type="InterPro" id="IPR051310">
    <property type="entry name" value="MCP_chemotaxis"/>
</dbReference>
<dbReference type="PATRIC" id="fig|880157.4.peg.4147"/>
<keyword evidence="3" id="KW-0488">Methylation</keyword>
<dbReference type="GO" id="GO:0004888">
    <property type="term" value="F:transmembrane signaling receptor activity"/>
    <property type="evidence" value="ECO:0007669"/>
    <property type="project" value="InterPro"/>
</dbReference>
<dbReference type="PANTHER" id="PTHR43531">
    <property type="entry name" value="PROTEIN ICFG"/>
    <property type="match status" value="1"/>
</dbReference>
<dbReference type="PROSITE" id="PS50885">
    <property type="entry name" value="HAMP"/>
    <property type="match status" value="1"/>
</dbReference>